<reference evidence="2 3" key="1">
    <citation type="journal article" date="2023" name="Arcadia Sci">
        <title>De novo assembly of a long-read Amblyomma americanum tick genome.</title>
        <authorList>
            <person name="Chou S."/>
            <person name="Poskanzer K.E."/>
            <person name="Rollins M."/>
            <person name="Thuy-Boun P.S."/>
        </authorList>
    </citation>
    <scope>NUCLEOTIDE SEQUENCE [LARGE SCALE GENOMIC DNA]</scope>
    <source>
        <strain evidence="2">F_SG_1</strain>
        <tissue evidence="2">Salivary glands</tissue>
    </source>
</reference>
<evidence type="ECO:0000313" key="3">
    <source>
        <dbReference type="Proteomes" id="UP001321473"/>
    </source>
</evidence>
<feature type="coiled-coil region" evidence="1">
    <location>
        <begin position="208"/>
        <end position="256"/>
    </location>
</feature>
<keyword evidence="1" id="KW-0175">Coiled coil</keyword>
<evidence type="ECO:0000313" key="2">
    <source>
        <dbReference type="EMBL" id="KAK8778071.1"/>
    </source>
</evidence>
<evidence type="ECO:0000256" key="1">
    <source>
        <dbReference type="SAM" id="Coils"/>
    </source>
</evidence>
<gene>
    <name evidence="2" type="ORF">V5799_020588</name>
</gene>
<keyword evidence="3" id="KW-1185">Reference proteome</keyword>
<feature type="coiled-coil region" evidence="1">
    <location>
        <begin position="93"/>
        <end position="134"/>
    </location>
</feature>
<name>A0AAQ4ETJ4_AMBAM</name>
<accession>A0AAQ4ETJ4</accession>
<protein>
    <submittedName>
        <fullName evidence="2">Uncharacterized protein</fullName>
    </submittedName>
</protein>
<proteinExistence type="predicted"/>
<sequence length="279" mass="31019">MMLSVSILFVQEVQSLKASKEERAQKVTDAVQTDGCLVPKADCEVQTSGNDDELLLQLESSQHEVNLLKSSIHRICLDNAALGSMYKDRRGQLIKASEICHALEDQMKRLAEELKATKTDKKALQVEVQSLKASKEERAQKVTDAVQTDGCLVPKADCEVQTSGNDDELLLQLESSQHEVNLLKSSIHRICLDNAALGSMYKERRGQLTKASEICHALEDQMKRLAEELKAAKTDKEALQVEVQSLKASKEERAQKPSEHSRQALSGLEVGLIKNNYIH</sequence>
<comment type="caution">
    <text evidence="2">The sequence shown here is derived from an EMBL/GenBank/DDBJ whole genome shotgun (WGS) entry which is preliminary data.</text>
</comment>
<dbReference type="AlphaFoldDB" id="A0AAQ4ETJ4"/>
<dbReference type="EMBL" id="JARKHS020011136">
    <property type="protein sequence ID" value="KAK8778071.1"/>
    <property type="molecule type" value="Genomic_DNA"/>
</dbReference>
<dbReference type="Proteomes" id="UP001321473">
    <property type="component" value="Unassembled WGS sequence"/>
</dbReference>
<organism evidence="2 3">
    <name type="scientific">Amblyomma americanum</name>
    <name type="common">Lone star tick</name>
    <dbReference type="NCBI Taxonomy" id="6943"/>
    <lineage>
        <taxon>Eukaryota</taxon>
        <taxon>Metazoa</taxon>
        <taxon>Ecdysozoa</taxon>
        <taxon>Arthropoda</taxon>
        <taxon>Chelicerata</taxon>
        <taxon>Arachnida</taxon>
        <taxon>Acari</taxon>
        <taxon>Parasitiformes</taxon>
        <taxon>Ixodida</taxon>
        <taxon>Ixodoidea</taxon>
        <taxon>Ixodidae</taxon>
        <taxon>Amblyomminae</taxon>
        <taxon>Amblyomma</taxon>
    </lineage>
</organism>